<sequence length="335" mass="37419">MTMLKIAMCILVTGMLCSCMAGVDVESVKVSGRRILVDDTPYVIKGICYHPVPKGSRERNFGRLSEDLGLMKEAGINTIRAYSPIDSKAVLDEIYASGLKIIIGFEYNRDILSGSFIDYVNTYKNHPAILMWEMGNEYNYHPEWFDDGDIRVWYEALNNAAVLIHQNDASHPVATAHGELPDELALSTCPDVDVWGMNIYRWDNPEDLFAEWAAISSKPMYLSEAGADSYMNIAAHGYGQGENQKAQADATRNILAAVFEEQDVCSGVALFSFLDGWWKADDPSTHDPHGSPPVSSGVPYDGVADEEYWGIVDIDRNKKLAFDVVKDWYHALRQD</sequence>
<dbReference type="Pfam" id="PF02836">
    <property type="entry name" value="Glyco_hydro_2_C"/>
    <property type="match status" value="1"/>
</dbReference>
<evidence type="ECO:0000313" key="3">
    <source>
        <dbReference type="EMBL" id="VGO13101.1"/>
    </source>
</evidence>
<protein>
    <recommendedName>
        <fullName evidence="2">Glycoside hydrolase family 2 catalytic domain-containing protein</fullName>
    </recommendedName>
</protein>
<reference evidence="3 4" key="1">
    <citation type="submission" date="2019-04" db="EMBL/GenBank/DDBJ databases">
        <authorList>
            <person name="Van Vliet M D."/>
        </authorList>
    </citation>
    <scope>NUCLEOTIDE SEQUENCE [LARGE SCALE GENOMIC DNA]</scope>
    <source>
        <strain evidence="3 4">F1</strain>
    </source>
</reference>
<proteinExistence type="predicted"/>
<feature type="signal peptide" evidence="1">
    <location>
        <begin position="1"/>
        <end position="21"/>
    </location>
</feature>
<dbReference type="InterPro" id="IPR017853">
    <property type="entry name" value="GH"/>
</dbReference>
<feature type="chain" id="PRO_5025596299" description="Glycoside hydrolase family 2 catalytic domain-containing protein" evidence="1">
    <location>
        <begin position="22"/>
        <end position="335"/>
    </location>
</feature>
<feature type="domain" description="Glycoside hydrolase family 2 catalytic" evidence="2">
    <location>
        <begin position="119"/>
        <end position="229"/>
    </location>
</feature>
<dbReference type="EMBL" id="CAAHFG010000001">
    <property type="protein sequence ID" value="VGO13101.1"/>
    <property type="molecule type" value="Genomic_DNA"/>
</dbReference>
<dbReference type="PROSITE" id="PS51257">
    <property type="entry name" value="PROKAR_LIPOPROTEIN"/>
    <property type="match status" value="1"/>
</dbReference>
<evidence type="ECO:0000259" key="2">
    <source>
        <dbReference type="Pfam" id="PF02836"/>
    </source>
</evidence>
<name>A0A6C2U0I1_PONDE</name>
<evidence type="ECO:0000256" key="1">
    <source>
        <dbReference type="SAM" id="SignalP"/>
    </source>
</evidence>
<dbReference type="Proteomes" id="UP000366872">
    <property type="component" value="Unassembled WGS sequence"/>
</dbReference>
<dbReference type="Gene3D" id="3.20.20.80">
    <property type="entry name" value="Glycosidases"/>
    <property type="match status" value="1"/>
</dbReference>
<gene>
    <name evidence="3" type="ORF">PDESU_01655</name>
</gene>
<dbReference type="GO" id="GO:0004553">
    <property type="term" value="F:hydrolase activity, hydrolyzing O-glycosyl compounds"/>
    <property type="evidence" value="ECO:0007669"/>
    <property type="project" value="InterPro"/>
</dbReference>
<keyword evidence="4" id="KW-1185">Reference proteome</keyword>
<dbReference type="SUPFAM" id="SSF51445">
    <property type="entry name" value="(Trans)glycosidases"/>
    <property type="match status" value="1"/>
</dbReference>
<accession>A0A6C2U0I1</accession>
<dbReference type="AlphaFoldDB" id="A0A6C2U0I1"/>
<keyword evidence="1" id="KW-0732">Signal</keyword>
<evidence type="ECO:0000313" key="4">
    <source>
        <dbReference type="Proteomes" id="UP000366872"/>
    </source>
</evidence>
<organism evidence="3 4">
    <name type="scientific">Pontiella desulfatans</name>
    <dbReference type="NCBI Taxonomy" id="2750659"/>
    <lineage>
        <taxon>Bacteria</taxon>
        <taxon>Pseudomonadati</taxon>
        <taxon>Kiritimatiellota</taxon>
        <taxon>Kiritimatiellia</taxon>
        <taxon>Kiritimatiellales</taxon>
        <taxon>Pontiellaceae</taxon>
        <taxon>Pontiella</taxon>
    </lineage>
</organism>
<dbReference type="InterPro" id="IPR006103">
    <property type="entry name" value="Glyco_hydro_2_cat"/>
</dbReference>
<dbReference type="GO" id="GO:0005975">
    <property type="term" value="P:carbohydrate metabolic process"/>
    <property type="evidence" value="ECO:0007669"/>
    <property type="project" value="InterPro"/>
</dbReference>